<keyword evidence="3" id="KW-1185">Reference proteome</keyword>
<dbReference type="PANTHER" id="PTHR35043">
    <property type="entry name" value="TRANSCRIPTION FACTOR DOMAIN-CONTAINING PROTEIN"/>
    <property type="match status" value="1"/>
</dbReference>
<gene>
    <name evidence="2" type="ORF">EJ04DRAFT_604772</name>
</gene>
<protein>
    <submittedName>
        <fullName evidence="2">Uncharacterized protein</fullName>
    </submittedName>
</protein>
<accession>A0A9P4RAS7</accession>
<organism evidence="2 3">
    <name type="scientific">Polyplosphaeria fusca</name>
    <dbReference type="NCBI Taxonomy" id="682080"/>
    <lineage>
        <taxon>Eukaryota</taxon>
        <taxon>Fungi</taxon>
        <taxon>Dikarya</taxon>
        <taxon>Ascomycota</taxon>
        <taxon>Pezizomycotina</taxon>
        <taxon>Dothideomycetes</taxon>
        <taxon>Pleosporomycetidae</taxon>
        <taxon>Pleosporales</taxon>
        <taxon>Tetraplosphaeriaceae</taxon>
        <taxon>Polyplosphaeria</taxon>
    </lineage>
</organism>
<keyword evidence="1" id="KW-0472">Membrane</keyword>
<feature type="transmembrane region" description="Helical" evidence="1">
    <location>
        <begin position="57"/>
        <end position="79"/>
    </location>
</feature>
<dbReference type="PANTHER" id="PTHR35043:SF8">
    <property type="entry name" value="DUF4220 DOMAIN-CONTAINING PROTEIN"/>
    <property type="match status" value="1"/>
</dbReference>
<name>A0A9P4RAS7_9PLEO</name>
<reference evidence="2" key="1">
    <citation type="journal article" date="2020" name="Stud. Mycol.">
        <title>101 Dothideomycetes genomes: a test case for predicting lifestyles and emergence of pathogens.</title>
        <authorList>
            <person name="Haridas S."/>
            <person name="Albert R."/>
            <person name="Binder M."/>
            <person name="Bloem J."/>
            <person name="Labutti K."/>
            <person name="Salamov A."/>
            <person name="Andreopoulos B."/>
            <person name="Baker S."/>
            <person name="Barry K."/>
            <person name="Bills G."/>
            <person name="Bluhm B."/>
            <person name="Cannon C."/>
            <person name="Castanera R."/>
            <person name="Culley D."/>
            <person name="Daum C."/>
            <person name="Ezra D."/>
            <person name="Gonzalez J."/>
            <person name="Henrissat B."/>
            <person name="Kuo A."/>
            <person name="Liang C."/>
            <person name="Lipzen A."/>
            <person name="Lutzoni F."/>
            <person name="Magnuson J."/>
            <person name="Mondo S."/>
            <person name="Nolan M."/>
            <person name="Ohm R."/>
            <person name="Pangilinan J."/>
            <person name="Park H.-J."/>
            <person name="Ramirez L."/>
            <person name="Alfaro M."/>
            <person name="Sun H."/>
            <person name="Tritt A."/>
            <person name="Yoshinaga Y."/>
            <person name="Zwiers L.-H."/>
            <person name="Turgeon B."/>
            <person name="Goodwin S."/>
            <person name="Spatafora J."/>
            <person name="Crous P."/>
            <person name="Grigoriev I."/>
        </authorList>
    </citation>
    <scope>NUCLEOTIDE SEQUENCE</scope>
    <source>
        <strain evidence="2">CBS 125425</strain>
    </source>
</reference>
<sequence>MTSNDTRQGWTSSPNGRGTFDILWSCGATIFLCCWSVLCLNVPAAADSSWAKTQRKILIFILTLLGPEAIGITATGQYLSARQSVKDFAAAGYSDWSIQHAFFAEMGGFVLKTPDWKEFPVNAKQLLWLIQRGHVPYIPPTVSSHIDDKNKVDGFMRLIMIVQILWFLVTFIARLAKGLSITALELTTVTFIYCSVPIAFLWRHKPADISRPEVLIAQSKTADILQAGGDEAQKPYRNTPLDFIDREEWHMSIYWSHLRNLLRCIHISSKSWERPLSRISNVKTAKLPETVFFVGAIYIYGFVAIFIGGWNLSLPTHAERTLWRTASLLCLGSLIGAELVTFGAFNVWPRIKSTKKAQDKQAKVGDESEGQLSREERYMSSKSQPRTIWDWFRNNSVGRDPLVDAPLKAILPIYVMVFTYIVARLILVALDFSELRSLPATCYETLEWQQFVPHVG</sequence>
<evidence type="ECO:0000313" key="2">
    <source>
        <dbReference type="EMBL" id="KAF2740048.1"/>
    </source>
</evidence>
<dbReference type="OrthoDB" id="9451547at2759"/>
<feature type="transmembrane region" description="Helical" evidence="1">
    <location>
        <begin position="291"/>
        <end position="314"/>
    </location>
</feature>
<dbReference type="EMBL" id="ML996102">
    <property type="protein sequence ID" value="KAF2740048.1"/>
    <property type="molecule type" value="Genomic_DNA"/>
</dbReference>
<feature type="transmembrane region" description="Helical" evidence="1">
    <location>
        <begin position="409"/>
        <end position="430"/>
    </location>
</feature>
<feature type="transmembrane region" description="Helical" evidence="1">
    <location>
        <begin position="326"/>
        <end position="348"/>
    </location>
</feature>
<feature type="transmembrane region" description="Helical" evidence="1">
    <location>
        <begin position="183"/>
        <end position="202"/>
    </location>
</feature>
<feature type="transmembrane region" description="Helical" evidence="1">
    <location>
        <begin position="22"/>
        <end position="45"/>
    </location>
</feature>
<proteinExistence type="predicted"/>
<keyword evidence="1" id="KW-0812">Transmembrane</keyword>
<evidence type="ECO:0000313" key="3">
    <source>
        <dbReference type="Proteomes" id="UP000799444"/>
    </source>
</evidence>
<feature type="transmembrane region" description="Helical" evidence="1">
    <location>
        <begin position="155"/>
        <end position="176"/>
    </location>
</feature>
<evidence type="ECO:0000256" key="1">
    <source>
        <dbReference type="SAM" id="Phobius"/>
    </source>
</evidence>
<comment type="caution">
    <text evidence="2">The sequence shown here is derived from an EMBL/GenBank/DDBJ whole genome shotgun (WGS) entry which is preliminary data.</text>
</comment>
<dbReference type="AlphaFoldDB" id="A0A9P4RAS7"/>
<keyword evidence="1" id="KW-1133">Transmembrane helix</keyword>
<dbReference type="Proteomes" id="UP000799444">
    <property type="component" value="Unassembled WGS sequence"/>
</dbReference>